<gene>
    <name evidence="2" type="ORF">EDEG_02363</name>
</gene>
<feature type="signal peptide" evidence="1">
    <location>
        <begin position="1"/>
        <end position="22"/>
    </location>
</feature>
<reference evidence="3" key="2">
    <citation type="submission" date="2015-07" db="EMBL/GenBank/DDBJ databases">
        <title>Contrasting host-pathogen interactions and genome evolution in two generalist and specialist microsporidian pathogens of mosquitoes.</title>
        <authorList>
            <consortium name="The Broad Institute Genomics Platform"/>
            <consortium name="The Broad Institute Genome Sequencing Center for Infectious Disease"/>
            <person name="Cuomo C.A."/>
            <person name="Sanscrainte N.D."/>
            <person name="Goldberg J.M."/>
            <person name="Heiman D."/>
            <person name="Young S."/>
            <person name="Zeng Q."/>
            <person name="Becnel J.J."/>
            <person name="Birren B.W."/>
        </authorList>
    </citation>
    <scope>NUCLEOTIDE SEQUENCE [LARGE SCALE GENOMIC DNA]</scope>
    <source>
        <strain evidence="3">USNM 41457</strain>
    </source>
</reference>
<dbReference type="VEuPathDB" id="MicrosporidiaDB:EDEG_02363"/>
<comment type="caution">
    <text evidence="2">The sequence shown here is derived from an EMBL/GenBank/DDBJ whole genome shotgun (WGS) entry which is preliminary data.</text>
</comment>
<proteinExistence type="predicted"/>
<name>J9DPL4_EDHAE</name>
<feature type="chain" id="PRO_5003823042" evidence="1">
    <location>
        <begin position="23"/>
        <end position="151"/>
    </location>
</feature>
<organism evidence="2 3">
    <name type="scientific">Edhazardia aedis (strain USNM 41457)</name>
    <name type="common">Microsporidian parasite</name>
    <dbReference type="NCBI Taxonomy" id="1003232"/>
    <lineage>
        <taxon>Eukaryota</taxon>
        <taxon>Fungi</taxon>
        <taxon>Fungi incertae sedis</taxon>
        <taxon>Microsporidia</taxon>
        <taxon>Edhazardia</taxon>
    </lineage>
</organism>
<protein>
    <submittedName>
        <fullName evidence="2">Uncharacterized protein</fullName>
    </submittedName>
</protein>
<reference evidence="2 3" key="1">
    <citation type="submission" date="2011-08" db="EMBL/GenBank/DDBJ databases">
        <authorList>
            <person name="Liu Z.J."/>
            <person name="Shi F.L."/>
            <person name="Lu J.Q."/>
            <person name="Li M."/>
            <person name="Wang Z.L."/>
        </authorList>
    </citation>
    <scope>NUCLEOTIDE SEQUENCE [LARGE SCALE GENOMIC DNA]</scope>
    <source>
        <strain evidence="2 3">USNM 41457</strain>
    </source>
</reference>
<evidence type="ECO:0000256" key="1">
    <source>
        <dbReference type="SAM" id="SignalP"/>
    </source>
</evidence>
<keyword evidence="3" id="KW-1185">Reference proteome</keyword>
<dbReference type="InParanoid" id="J9DPL4"/>
<dbReference type="EMBL" id="AFBI03000041">
    <property type="protein sequence ID" value="EJW03297.1"/>
    <property type="molecule type" value="Genomic_DNA"/>
</dbReference>
<evidence type="ECO:0000313" key="3">
    <source>
        <dbReference type="Proteomes" id="UP000003163"/>
    </source>
</evidence>
<evidence type="ECO:0000313" key="2">
    <source>
        <dbReference type="EMBL" id="EJW03297.1"/>
    </source>
</evidence>
<sequence length="151" mass="17324">MKQTLLLLVLKILNCRYQLMGAFSQVHISKICHISGMKNIEVTKHNKRKIMAFMRDKLVTSVYVNNVYGNEGNFVFYISGVVLKYTEEITNNVICETIDSVNKDKVDKTVKCPFFASSSEMVVDLIGDEEYHHSSDYGTNLQFFFSCLKTK</sequence>
<dbReference type="HOGENOM" id="CLU_1731436_0_0_1"/>
<accession>J9DPL4</accession>
<dbReference type="AlphaFoldDB" id="J9DPL4"/>
<dbReference type="Proteomes" id="UP000003163">
    <property type="component" value="Unassembled WGS sequence"/>
</dbReference>
<keyword evidence="1" id="KW-0732">Signal</keyword>